<comment type="similarity">
    <text evidence="2">Belongs to the VAMP-associated protein (VAP) (TC 9.B.17) family.</text>
</comment>
<evidence type="ECO:0000256" key="5">
    <source>
        <dbReference type="ARBA" id="ARBA00023136"/>
    </source>
</evidence>
<evidence type="ECO:0000256" key="2">
    <source>
        <dbReference type="ARBA" id="ARBA00008932"/>
    </source>
</evidence>
<protein>
    <recommendedName>
        <fullName evidence="6">MSP domain-containing protein</fullName>
    </recommendedName>
</protein>
<keyword evidence="3" id="KW-0812">Transmembrane</keyword>
<dbReference type="PANTHER" id="PTHR10809:SF6">
    <property type="entry name" value="AT11025P-RELATED"/>
    <property type="match status" value="1"/>
</dbReference>
<name>A0A7S0BPW7_9RHOD</name>
<dbReference type="InterPro" id="IPR008962">
    <property type="entry name" value="PapD-like_sf"/>
</dbReference>
<dbReference type="Gene3D" id="2.60.40.10">
    <property type="entry name" value="Immunoglobulins"/>
    <property type="match status" value="1"/>
</dbReference>
<sequence>MEALIKPSMKEMVFTVTPDVPASCTLELESISDLPVLFKLKLSKMERYSVNPPAGVVPPEQKIAVVIRMTAYSQIPPDVFSCRDKFRLETAPMPRTELADIAELWQEVPPKTTRFQLFPVKMVIGEDSRWKEIADKMEAEANVDKGRFVATPSEPSASLKSTTAYSGEELLKRRRRMANEIEKDISDRTVQINDLKRKIEASTSNQDSRDTAENSYMGVSGVQIILMLAITAFSIKLLI</sequence>
<dbReference type="InterPro" id="IPR013783">
    <property type="entry name" value="Ig-like_fold"/>
</dbReference>
<dbReference type="GO" id="GO:0061817">
    <property type="term" value="P:endoplasmic reticulum-plasma membrane tethering"/>
    <property type="evidence" value="ECO:0007669"/>
    <property type="project" value="TreeGrafter"/>
</dbReference>
<gene>
    <name evidence="7" type="ORF">RMAR0315_LOCUS10040</name>
</gene>
<keyword evidence="5" id="KW-0472">Membrane</keyword>
<dbReference type="InterPro" id="IPR000535">
    <property type="entry name" value="MSP_dom"/>
</dbReference>
<accession>A0A7S0BPW7</accession>
<dbReference type="SUPFAM" id="SSF49354">
    <property type="entry name" value="PapD-like"/>
    <property type="match status" value="1"/>
</dbReference>
<evidence type="ECO:0000313" key="7">
    <source>
        <dbReference type="EMBL" id="CAD8400047.1"/>
    </source>
</evidence>
<evidence type="ECO:0000256" key="3">
    <source>
        <dbReference type="ARBA" id="ARBA00022692"/>
    </source>
</evidence>
<dbReference type="Pfam" id="PF00635">
    <property type="entry name" value="Motile_Sperm"/>
    <property type="match status" value="1"/>
</dbReference>
<evidence type="ECO:0000256" key="1">
    <source>
        <dbReference type="ARBA" id="ARBA00004211"/>
    </source>
</evidence>
<feature type="domain" description="MSP" evidence="6">
    <location>
        <begin position="2"/>
        <end position="123"/>
    </location>
</feature>
<evidence type="ECO:0000256" key="4">
    <source>
        <dbReference type="ARBA" id="ARBA00022989"/>
    </source>
</evidence>
<dbReference type="EMBL" id="HBEK01018354">
    <property type="protein sequence ID" value="CAD8400047.1"/>
    <property type="molecule type" value="Transcribed_RNA"/>
</dbReference>
<dbReference type="PROSITE" id="PS50202">
    <property type="entry name" value="MSP"/>
    <property type="match status" value="1"/>
</dbReference>
<dbReference type="PANTHER" id="PTHR10809">
    <property type="entry name" value="VESICLE-ASSOCIATED MEMBRANE PROTEIN-ASSOCIATED PROTEIN"/>
    <property type="match status" value="1"/>
</dbReference>
<keyword evidence="4" id="KW-1133">Transmembrane helix</keyword>
<evidence type="ECO:0000259" key="6">
    <source>
        <dbReference type="PROSITE" id="PS50202"/>
    </source>
</evidence>
<dbReference type="AlphaFoldDB" id="A0A7S0BPW7"/>
<dbReference type="GO" id="GO:0090158">
    <property type="term" value="P:endoplasmic reticulum membrane organization"/>
    <property type="evidence" value="ECO:0007669"/>
    <property type="project" value="TreeGrafter"/>
</dbReference>
<dbReference type="GO" id="GO:0005789">
    <property type="term" value="C:endoplasmic reticulum membrane"/>
    <property type="evidence" value="ECO:0007669"/>
    <property type="project" value="InterPro"/>
</dbReference>
<dbReference type="GO" id="GO:0005886">
    <property type="term" value="C:plasma membrane"/>
    <property type="evidence" value="ECO:0007669"/>
    <property type="project" value="TreeGrafter"/>
</dbReference>
<proteinExistence type="inferred from homology"/>
<reference evidence="7" key="1">
    <citation type="submission" date="2021-01" db="EMBL/GenBank/DDBJ databases">
        <authorList>
            <person name="Corre E."/>
            <person name="Pelletier E."/>
            <person name="Niang G."/>
            <person name="Scheremetjew M."/>
            <person name="Finn R."/>
            <person name="Kale V."/>
            <person name="Holt S."/>
            <person name="Cochrane G."/>
            <person name="Meng A."/>
            <person name="Brown T."/>
            <person name="Cohen L."/>
        </authorList>
    </citation>
    <scope>NUCLEOTIDE SEQUENCE</scope>
    <source>
        <strain evidence="7">UTEX LB 2760</strain>
    </source>
</reference>
<organism evidence="7">
    <name type="scientific">Rhodosorus marinus</name>
    <dbReference type="NCBI Taxonomy" id="101924"/>
    <lineage>
        <taxon>Eukaryota</taxon>
        <taxon>Rhodophyta</taxon>
        <taxon>Stylonematophyceae</taxon>
        <taxon>Stylonematales</taxon>
        <taxon>Stylonemataceae</taxon>
        <taxon>Rhodosorus</taxon>
    </lineage>
</organism>
<dbReference type="InterPro" id="IPR016763">
    <property type="entry name" value="VAP"/>
</dbReference>
<comment type="subcellular location">
    <subcellularLocation>
        <location evidence="1">Membrane</location>
        <topology evidence="1">Single-pass type IV membrane protein</topology>
    </subcellularLocation>
</comment>